<protein>
    <submittedName>
        <fullName evidence="1">Uncharacterized protein</fullName>
    </submittedName>
</protein>
<dbReference type="EMBL" id="MPVP01000371">
    <property type="protein sequence ID" value="OMD09188.1"/>
    <property type="molecule type" value="Genomic_DNA"/>
</dbReference>
<keyword evidence="2" id="KW-1185">Reference proteome</keyword>
<organism evidence="1 2">
    <name type="scientific">Paenibacillus odorifer</name>
    <dbReference type="NCBI Taxonomy" id="189426"/>
    <lineage>
        <taxon>Bacteria</taxon>
        <taxon>Bacillati</taxon>
        <taxon>Bacillota</taxon>
        <taxon>Bacilli</taxon>
        <taxon>Bacillales</taxon>
        <taxon>Paenibacillaceae</taxon>
        <taxon>Paenibacillus</taxon>
    </lineage>
</organism>
<proteinExistence type="predicted"/>
<evidence type="ECO:0000313" key="1">
    <source>
        <dbReference type="EMBL" id="OMD09188.1"/>
    </source>
</evidence>
<name>A0ABX3GII8_9BACL</name>
<accession>A0ABX3GII8</accession>
<gene>
    <name evidence="1" type="ORF">BSO21_29535</name>
</gene>
<dbReference type="Proteomes" id="UP000187158">
    <property type="component" value="Unassembled WGS sequence"/>
</dbReference>
<dbReference type="RefSeq" id="WP_042188662.1">
    <property type="nucleotide sequence ID" value="NZ_MPVM01000034.1"/>
</dbReference>
<reference evidence="1 2" key="1">
    <citation type="submission" date="2016-11" db="EMBL/GenBank/DDBJ databases">
        <title>Paenibacillus species isolates.</title>
        <authorList>
            <person name="Beno S.M."/>
        </authorList>
    </citation>
    <scope>NUCLEOTIDE SEQUENCE [LARGE SCALE GENOMIC DNA]</scope>
    <source>
        <strain evidence="1 2">FSL H7-0433</strain>
    </source>
</reference>
<evidence type="ECO:0000313" key="2">
    <source>
        <dbReference type="Proteomes" id="UP000187158"/>
    </source>
</evidence>
<sequence>MPEYSQIQTYLKCDQKNFKEIILHFSNVLKSLSLESKYFSPELEYEVSDNGFMYVGGDAESQIFDYNEHPFHIRPYVMGWTPKAISELEESWLEVSLLFWTEEIELDYRTGQLKDEIKSLVWSMLSKFSEEFKQTGVYFTNEVTDGIPWEAVVCSKKDEVWAFDAAILPAHLFDVYKDGYEEMFIYTNDNNTLYAARKSVWSIEPWLDDCTINEEQEPATGNVD</sequence>
<comment type="caution">
    <text evidence="1">The sequence shown here is derived from an EMBL/GenBank/DDBJ whole genome shotgun (WGS) entry which is preliminary data.</text>
</comment>